<evidence type="ECO:0000256" key="2">
    <source>
        <dbReference type="SAM" id="Phobius"/>
    </source>
</evidence>
<feature type="domain" description="Low-salt glycan biosynthesis hexosyltransferase Agl6 C-terminal transmembrane region" evidence="4">
    <location>
        <begin position="352"/>
        <end position="432"/>
    </location>
</feature>
<dbReference type="PANTHER" id="PTHR48090:SF7">
    <property type="entry name" value="RFBJ PROTEIN"/>
    <property type="match status" value="1"/>
</dbReference>
<organism evidence="5 6">
    <name type="scientific">Natronoglomus mannanivorans</name>
    <dbReference type="NCBI Taxonomy" id="2979990"/>
    <lineage>
        <taxon>Archaea</taxon>
        <taxon>Methanobacteriati</taxon>
        <taxon>Methanobacteriota</taxon>
        <taxon>Stenosarchaea group</taxon>
        <taxon>Halobacteria</taxon>
        <taxon>Halobacteriales</taxon>
        <taxon>Natrialbaceae</taxon>
        <taxon>Natronoglomus</taxon>
    </lineage>
</organism>
<accession>A0AAP3E3D3</accession>
<dbReference type="PANTHER" id="PTHR48090">
    <property type="entry name" value="UNDECAPRENYL-PHOSPHATE 4-DEOXY-4-FORMAMIDO-L-ARABINOSE TRANSFERASE-RELATED"/>
    <property type="match status" value="1"/>
</dbReference>
<comment type="caution">
    <text evidence="5">The sequence shown here is derived from an EMBL/GenBank/DDBJ whole genome shotgun (WGS) entry which is preliminary data.</text>
</comment>
<dbReference type="EMBL" id="JAOPKA010000016">
    <property type="protein sequence ID" value="MCU4743588.1"/>
    <property type="molecule type" value="Genomic_DNA"/>
</dbReference>
<evidence type="ECO:0000259" key="3">
    <source>
        <dbReference type="Pfam" id="PF00535"/>
    </source>
</evidence>
<protein>
    <submittedName>
        <fullName evidence="5">Glycosyltransferase family 2 protein</fullName>
    </submittedName>
</protein>
<keyword evidence="2" id="KW-0812">Transmembrane</keyword>
<dbReference type="InterPro" id="IPR001173">
    <property type="entry name" value="Glyco_trans_2-like"/>
</dbReference>
<dbReference type="Proteomes" id="UP001321018">
    <property type="component" value="Unassembled WGS sequence"/>
</dbReference>
<feature type="transmembrane region" description="Helical" evidence="2">
    <location>
        <begin position="292"/>
        <end position="313"/>
    </location>
</feature>
<dbReference type="InterPro" id="IPR058718">
    <property type="entry name" value="Agl6_TM_C"/>
</dbReference>
<feature type="region of interest" description="Disordered" evidence="1">
    <location>
        <begin position="1"/>
        <end position="52"/>
    </location>
</feature>
<dbReference type="Pfam" id="PF00535">
    <property type="entry name" value="Glycos_transf_2"/>
    <property type="match status" value="1"/>
</dbReference>
<feature type="transmembrane region" description="Helical" evidence="2">
    <location>
        <begin position="376"/>
        <end position="398"/>
    </location>
</feature>
<dbReference type="SUPFAM" id="SSF53448">
    <property type="entry name" value="Nucleotide-diphospho-sugar transferases"/>
    <property type="match status" value="1"/>
</dbReference>
<dbReference type="RefSeq" id="WP_338005405.1">
    <property type="nucleotide sequence ID" value="NZ_JAOPKA010000016.1"/>
</dbReference>
<evidence type="ECO:0000313" key="6">
    <source>
        <dbReference type="Proteomes" id="UP001321018"/>
    </source>
</evidence>
<feature type="compositionally biased region" description="Polar residues" evidence="1">
    <location>
        <begin position="1"/>
        <end position="14"/>
    </location>
</feature>
<feature type="transmembrane region" description="Helical" evidence="2">
    <location>
        <begin position="333"/>
        <end position="355"/>
    </location>
</feature>
<evidence type="ECO:0000256" key="1">
    <source>
        <dbReference type="SAM" id="MobiDB-lite"/>
    </source>
</evidence>
<dbReference type="InterPro" id="IPR050256">
    <property type="entry name" value="Glycosyltransferase_2"/>
</dbReference>
<keyword evidence="2" id="KW-0472">Membrane</keyword>
<proteinExistence type="predicted"/>
<gene>
    <name evidence="5" type="ORF">OB960_19580</name>
</gene>
<feature type="transmembrane region" description="Helical" evidence="2">
    <location>
        <begin position="404"/>
        <end position="430"/>
    </location>
</feature>
<dbReference type="CDD" id="cd04179">
    <property type="entry name" value="DPM_DPG-synthase_like"/>
    <property type="match status" value="1"/>
</dbReference>
<feature type="domain" description="Glycosyltransferase 2-like" evidence="3">
    <location>
        <begin position="70"/>
        <end position="230"/>
    </location>
</feature>
<dbReference type="Pfam" id="PF26629">
    <property type="entry name" value="GT2_TM_C"/>
    <property type="match status" value="1"/>
</dbReference>
<name>A0AAP3E3D3_9EURY</name>
<evidence type="ECO:0000313" key="5">
    <source>
        <dbReference type="EMBL" id="MCU4743588.1"/>
    </source>
</evidence>
<feature type="compositionally biased region" description="Basic and acidic residues" evidence="1">
    <location>
        <begin position="41"/>
        <end position="52"/>
    </location>
</feature>
<dbReference type="AlphaFoldDB" id="A0AAP3E3D3"/>
<reference evidence="5" key="1">
    <citation type="submission" date="2022-09" db="EMBL/GenBank/DDBJ databases">
        <title>Enrichment on poylsaccharides allowed isolation of novel metabolic and taxonomic groups of Haloarchaea.</title>
        <authorList>
            <person name="Sorokin D.Y."/>
            <person name="Elcheninov A.G."/>
            <person name="Khizhniak T.V."/>
            <person name="Kolganova T.V."/>
            <person name="Kublanov I.V."/>
        </authorList>
    </citation>
    <scope>NUCLEOTIDE SEQUENCE</scope>
    <source>
        <strain evidence="5">AArc-xg1-1</strain>
    </source>
</reference>
<evidence type="ECO:0000259" key="4">
    <source>
        <dbReference type="Pfam" id="PF26629"/>
    </source>
</evidence>
<dbReference type="InterPro" id="IPR029044">
    <property type="entry name" value="Nucleotide-diphossugar_trans"/>
</dbReference>
<keyword evidence="2" id="KW-1133">Transmembrane helix</keyword>
<dbReference type="Gene3D" id="3.90.550.10">
    <property type="entry name" value="Spore Coat Polysaccharide Biosynthesis Protein SpsA, Chain A"/>
    <property type="match status" value="1"/>
</dbReference>
<sequence length="436" mass="47128">MTTQGHPNSGNSVDSLLEQEQEQGRGQGHEQGRGQNQEQTTLEHDSIESEHREADHLLLDRDSDQEPAISVVMPTLDEEDGVGECIDRAKTAIEELGVTAEIILSDSSTDRTPEIGREMGAIVVEPDEPGYGYAYRYAFERARGEHIVIGDADTTYDFEAIPELLERMETTDADMVMGSRLEGEIKPGAMPPLHQYVGNPLLTKFLNTFYGAGVSDAHSGFRIIRQESLVELDLETTGMEFASEMIMEAGAQDMTIEEVPITYHEREGEATLESFKDGWRHVRFMLVNAPGYLFSVPGIVLGMLGLVVMGLAFTGTSIGSATLGIHSMIAGSLMVIVGYQVASLGVFASVASNPIQKPEDKITTWLGSMSLERGAMIGLALLVAGGIYTGILISQWVANGFGSVAFTMGSLVAFTAIVIGLQTVFSSFFLGSVKTL</sequence>